<evidence type="ECO:0000256" key="1">
    <source>
        <dbReference type="ARBA" id="ARBA00004127"/>
    </source>
</evidence>
<keyword evidence="2 5" id="KW-0812">Transmembrane</keyword>
<keyword evidence="3 5" id="KW-1133">Transmembrane helix</keyword>
<dbReference type="InterPro" id="IPR007318">
    <property type="entry name" value="Phopholipid_MeTrfase"/>
</dbReference>
<dbReference type="RefSeq" id="WP_012961555.1">
    <property type="nucleotide sequence ID" value="NC_013798.1"/>
</dbReference>
<evidence type="ECO:0000313" key="6">
    <source>
        <dbReference type="EMBL" id="CBI13013.1"/>
    </source>
</evidence>
<keyword evidence="4 5" id="KW-0472">Membrane</keyword>
<organism evidence="6 7">
    <name type="scientific">Streptococcus gallolyticus (strain UCN34)</name>
    <dbReference type="NCBI Taxonomy" id="637909"/>
    <lineage>
        <taxon>Bacteria</taxon>
        <taxon>Bacillati</taxon>
        <taxon>Bacillota</taxon>
        <taxon>Bacilli</taxon>
        <taxon>Lactobacillales</taxon>
        <taxon>Streptococcaceae</taxon>
        <taxon>Streptococcus</taxon>
    </lineage>
</organism>
<dbReference type="GO" id="GO:0012505">
    <property type="term" value="C:endomembrane system"/>
    <property type="evidence" value="ECO:0007669"/>
    <property type="project" value="UniProtKB-SubCell"/>
</dbReference>
<dbReference type="KEGG" id="sga:GALLO_0521"/>
<protein>
    <recommendedName>
        <fullName evidence="8">Isoprenylcysteine carboxylmethyltransferase family protein</fullName>
    </recommendedName>
</protein>
<dbReference type="Gene3D" id="1.20.120.1630">
    <property type="match status" value="1"/>
</dbReference>
<name>A0AA36JWM4_STRG3</name>
<feature type="transmembrane region" description="Helical" evidence="5">
    <location>
        <begin position="43"/>
        <end position="62"/>
    </location>
</feature>
<reference evidence="6 7" key="1">
    <citation type="journal article" date="2010" name="J. Bacteriol.">
        <title>Genome sequence of Streptococcus gallolyticus: insights into its adaptation to the bovine rumen and its ability to cause endocarditis.</title>
        <authorList>
            <person name="Rusniok C."/>
            <person name="Couve E."/>
            <person name="Da Cunha V."/>
            <person name="El Gana R."/>
            <person name="Zidane N."/>
            <person name="Bouchier C."/>
            <person name="Poyart C."/>
            <person name="Leclercq R."/>
            <person name="Trieu-Cuot P."/>
            <person name="Glaser P."/>
        </authorList>
    </citation>
    <scope>NUCLEOTIDE SEQUENCE [LARGE SCALE GENOMIC DNA]</scope>
    <source>
        <strain evidence="6 7">UCN34</strain>
    </source>
</reference>
<dbReference type="EMBL" id="FN597254">
    <property type="protein sequence ID" value="CBI13013.1"/>
    <property type="molecule type" value="Genomic_DNA"/>
</dbReference>
<comment type="subcellular location">
    <subcellularLocation>
        <location evidence="1">Endomembrane system</location>
        <topology evidence="1">Multi-pass membrane protein</topology>
    </subcellularLocation>
</comment>
<evidence type="ECO:0000256" key="4">
    <source>
        <dbReference type="ARBA" id="ARBA00023136"/>
    </source>
</evidence>
<accession>A0AA36JWM4</accession>
<evidence type="ECO:0000256" key="3">
    <source>
        <dbReference type="ARBA" id="ARBA00022989"/>
    </source>
</evidence>
<dbReference type="Pfam" id="PF04191">
    <property type="entry name" value="PEMT"/>
    <property type="match status" value="1"/>
</dbReference>
<evidence type="ECO:0008006" key="8">
    <source>
        <dbReference type="Google" id="ProtNLM"/>
    </source>
</evidence>
<evidence type="ECO:0000256" key="5">
    <source>
        <dbReference type="SAM" id="Phobius"/>
    </source>
</evidence>
<gene>
    <name evidence="6" type="ordered locus">GALLO_0521</name>
</gene>
<feature type="transmembrane region" description="Helical" evidence="5">
    <location>
        <begin position="113"/>
        <end position="139"/>
    </location>
</feature>
<evidence type="ECO:0000313" key="7">
    <source>
        <dbReference type="Proteomes" id="UP000001517"/>
    </source>
</evidence>
<evidence type="ECO:0000256" key="2">
    <source>
        <dbReference type="ARBA" id="ARBA00022692"/>
    </source>
</evidence>
<feature type="transmembrane region" description="Helical" evidence="5">
    <location>
        <begin position="69"/>
        <end position="93"/>
    </location>
</feature>
<proteinExistence type="predicted"/>
<dbReference type="Proteomes" id="UP000001517">
    <property type="component" value="Chromosome"/>
</dbReference>
<dbReference type="AlphaFoldDB" id="A0AA36JWM4"/>
<sequence>MSGFILLLPFFLIRFGVLSLINKKSVQRAAHFAPVQGKEVIAYWLYQVSTLGIIVYPLFLHIKVDFSILFYTGLTFYDVGLTALFIAIINFSSPNNIGLNTKGIYRISRNPMYVSYFLCFIGIALLAQSVLLFCMVLIFQISAHWIILAEERECSKKFGISYEQYMRKVRRYI</sequence>